<evidence type="ECO:0000256" key="1">
    <source>
        <dbReference type="PROSITE-ProRule" id="PRU00175"/>
    </source>
</evidence>
<dbReference type="Pfam" id="PF13456">
    <property type="entry name" value="RVT_3"/>
    <property type="match status" value="1"/>
</dbReference>
<dbReference type="InterPro" id="IPR012337">
    <property type="entry name" value="RNaseH-like_sf"/>
</dbReference>
<dbReference type="SMART" id="SM00184">
    <property type="entry name" value="RING"/>
    <property type="match status" value="1"/>
</dbReference>
<feature type="domain" description="RING-type" evidence="2">
    <location>
        <begin position="600"/>
        <end position="641"/>
    </location>
</feature>
<proteinExistence type="predicted"/>
<dbReference type="SUPFAM" id="SSF56219">
    <property type="entry name" value="DNase I-like"/>
    <property type="match status" value="1"/>
</dbReference>
<name>A0ABR2BH70_9ROSI</name>
<reference evidence="3 4" key="1">
    <citation type="journal article" date="2024" name="G3 (Bethesda)">
        <title>Genome assembly of Hibiscus sabdariffa L. provides insights into metabolisms of medicinal natural products.</title>
        <authorList>
            <person name="Kim T."/>
        </authorList>
    </citation>
    <scope>NUCLEOTIDE SEQUENCE [LARGE SCALE GENOMIC DNA]</scope>
    <source>
        <strain evidence="3">TK-2024</strain>
        <tissue evidence="3">Old leaves</tissue>
    </source>
</reference>
<dbReference type="EMBL" id="JBBPBM010000118">
    <property type="protein sequence ID" value="KAK8506505.1"/>
    <property type="molecule type" value="Genomic_DNA"/>
</dbReference>
<keyword evidence="4" id="KW-1185">Reference proteome</keyword>
<accession>A0ABR2BH70</accession>
<organism evidence="3 4">
    <name type="scientific">Hibiscus sabdariffa</name>
    <name type="common">roselle</name>
    <dbReference type="NCBI Taxonomy" id="183260"/>
    <lineage>
        <taxon>Eukaryota</taxon>
        <taxon>Viridiplantae</taxon>
        <taxon>Streptophyta</taxon>
        <taxon>Embryophyta</taxon>
        <taxon>Tracheophyta</taxon>
        <taxon>Spermatophyta</taxon>
        <taxon>Magnoliopsida</taxon>
        <taxon>eudicotyledons</taxon>
        <taxon>Gunneridae</taxon>
        <taxon>Pentapetalae</taxon>
        <taxon>rosids</taxon>
        <taxon>malvids</taxon>
        <taxon>Malvales</taxon>
        <taxon>Malvaceae</taxon>
        <taxon>Malvoideae</taxon>
        <taxon>Hibiscus</taxon>
    </lineage>
</organism>
<dbReference type="PANTHER" id="PTHR46400">
    <property type="entry name" value="RING/U-BOX SUPERFAMILY PROTEIN"/>
    <property type="match status" value="1"/>
</dbReference>
<keyword evidence="1" id="KW-0863">Zinc-finger</keyword>
<dbReference type="InterPro" id="IPR036397">
    <property type="entry name" value="RNaseH_sf"/>
</dbReference>
<keyword evidence="1" id="KW-0479">Metal-binding</keyword>
<dbReference type="InterPro" id="IPR013083">
    <property type="entry name" value="Znf_RING/FYVE/PHD"/>
</dbReference>
<dbReference type="PROSITE" id="PS50089">
    <property type="entry name" value="ZF_RING_2"/>
    <property type="match status" value="1"/>
</dbReference>
<dbReference type="InterPro" id="IPR044730">
    <property type="entry name" value="RNase_H-like_dom_plant"/>
</dbReference>
<dbReference type="InterPro" id="IPR001841">
    <property type="entry name" value="Znf_RING"/>
</dbReference>
<comment type="caution">
    <text evidence="3">The sequence shown here is derived from an EMBL/GenBank/DDBJ whole genome shotgun (WGS) entry which is preliminary data.</text>
</comment>
<evidence type="ECO:0000259" key="2">
    <source>
        <dbReference type="PROSITE" id="PS50089"/>
    </source>
</evidence>
<protein>
    <recommendedName>
        <fullName evidence="2">RING-type domain-containing protein</fullName>
    </recommendedName>
</protein>
<gene>
    <name evidence="3" type="ORF">V6N12_034232</name>
</gene>
<dbReference type="Gene3D" id="3.30.40.10">
    <property type="entry name" value="Zinc/RING finger domain, C3HC4 (zinc finger)"/>
    <property type="match status" value="1"/>
</dbReference>
<evidence type="ECO:0000313" key="4">
    <source>
        <dbReference type="Proteomes" id="UP001472677"/>
    </source>
</evidence>
<dbReference type="Pfam" id="PF13639">
    <property type="entry name" value="zf-RING_2"/>
    <property type="match status" value="1"/>
</dbReference>
<dbReference type="InterPro" id="IPR002156">
    <property type="entry name" value="RNaseH_domain"/>
</dbReference>
<dbReference type="InterPro" id="IPR033276">
    <property type="entry name" value="BB"/>
</dbReference>
<dbReference type="InterPro" id="IPR036691">
    <property type="entry name" value="Endo/exonu/phosph_ase_sf"/>
</dbReference>
<dbReference type="Gene3D" id="3.30.420.10">
    <property type="entry name" value="Ribonuclease H-like superfamily/Ribonuclease H"/>
    <property type="match status" value="1"/>
</dbReference>
<dbReference type="SUPFAM" id="SSF53098">
    <property type="entry name" value="Ribonuclease H-like"/>
    <property type="match status" value="1"/>
</dbReference>
<keyword evidence="1" id="KW-0862">Zinc</keyword>
<dbReference type="PANTHER" id="PTHR46400:SF3">
    <property type="entry name" value="E3 UBIQUITIN LIGASE BIG BROTHER-LIKE PROTEIN"/>
    <property type="match status" value="1"/>
</dbReference>
<evidence type="ECO:0000313" key="3">
    <source>
        <dbReference type="EMBL" id="KAK8506505.1"/>
    </source>
</evidence>
<dbReference type="SUPFAM" id="SSF57850">
    <property type="entry name" value="RING/U-box"/>
    <property type="match status" value="1"/>
</dbReference>
<dbReference type="Proteomes" id="UP001472677">
    <property type="component" value="Unassembled WGS sequence"/>
</dbReference>
<sequence>MNFSYMKVLKNFIQETSLVDLPLKGGVFIWSSLRDPPTLIRLDRFLVSSDFLSTFQSIEQHLLHKSISDHNAIVLINVVCLWGSRPFKFFNYQLDESGFVDMVISNSLGATGGRKKVGALKVLKGAKVAIKEWSEKNNNFSGKTIEALQKGIKDLESLKPKVLEMRILSKKLLISGLDSTQLLFLVRTHIALWFKAKFPDSLCSVDDLISDPSIGDELGDFKRKILNQQVWEAPPIGFLKLNVDRAMVNNGSKGCIGGIVRNNLGDCLDTFSLPIGPGPPIMAKLAAIYHGLMAFFSNCRFKKFRLILETNCSVAIEWILNSVPCPVAFEPLVRRCREIISSFSVVLRHVPRKINLVADFLAKEEVSAGYFGACLALRESDVVGLNSFPLVSCFADYSHYQRLENWGQMNENRQMEVHFIDTGFPYTATGSFMDFFEGLTHVPVNYTHAGLMHDQENIYWSMSMNAYKFGVSGLESTLYCPNEVNDHLTRMDALRTWDYPSTQNSEHRADLDMPNGGDAVVGMHAVPEECTPNHQSHSNSQVVWQDNIDPDNMTYEELLDLGEAVGSQSRGLSRELIDLLPTSRCKFGSFLLRKKSRERCVICQMRYKIGERQMKLPCKHVYHSECIMKWLSINKVCPVCNNEVFGQESRH</sequence>
<dbReference type="CDD" id="cd06222">
    <property type="entry name" value="RNase_H_like"/>
    <property type="match status" value="1"/>
</dbReference>